<organism evidence="1 2">
    <name type="scientific">Camellia lanceoleosa</name>
    <dbReference type="NCBI Taxonomy" id="1840588"/>
    <lineage>
        <taxon>Eukaryota</taxon>
        <taxon>Viridiplantae</taxon>
        <taxon>Streptophyta</taxon>
        <taxon>Embryophyta</taxon>
        <taxon>Tracheophyta</taxon>
        <taxon>Spermatophyta</taxon>
        <taxon>Magnoliopsida</taxon>
        <taxon>eudicotyledons</taxon>
        <taxon>Gunneridae</taxon>
        <taxon>Pentapetalae</taxon>
        <taxon>asterids</taxon>
        <taxon>Ericales</taxon>
        <taxon>Theaceae</taxon>
        <taxon>Camellia</taxon>
    </lineage>
</organism>
<dbReference type="EMBL" id="CM045767">
    <property type="protein sequence ID" value="KAI7998414.1"/>
    <property type="molecule type" value="Genomic_DNA"/>
</dbReference>
<proteinExistence type="predicted"/>
<evidence type="ECO:0000313" key="1">
    <source>
        <dbReference type="EMBL" id="KAI7998414.1"/>
    </source>
</evidence>
<name>A0ACC0GC55_9ERIC</name>
<keyword evidence="2" id="KW-1185">Reference proteome</keyword>
<dbReference type="Proteomes" id="UP001060215">
    <property type="component" value="Chromosome 10"/>
</dbReference>
<accession>A0ACC0GC55</accession>
<protein>
    <submittedName>
        <fullName evidence="1">Uncharacterized protein</fullName>
    </submittedName>
</protein>
<evidence type="ECO:0000313" key="2">
    <source>
        <dbReference type="Proteomes" id="UP001060215"/>
    </source>
</evidence>
<reference evidence="1 2" key="1">
    <citation type="journal article" date="2022" name="Plant J.">
        <title>Chromosome-level genome of Camellia lanceoleosa provides a valuable resource for understanding genome evolution and self-incompatibility.</title>
        <authorList>
            <person name="Gong W."/>
            <person name="Xiao S."/>
            <person name="Wang L."/>
            <person name="Liao Z."/>
            <person name="Chang Y."/>
            <person name="Mo W."/>
            <person name="Hu G."/>
            <person name="Li W."/>
            <person name="Zhao G."/>
            <person name="Zhu H."/>
            <person name="Hu X."/>
            <person name="Ji K."/>
            <person name="Xiang X."/>
            <person name="Song Q."/>
            <person name="Yuan D."/>
            <person name="Jin S."/>
            <person name="Zhang L."/>
        </authorList>
    </citation>
    <scope>NUCLEOTIDE SEQUENCE [LARGE SCALE GENOMIC DNA]</scope>
    <source>
        <strain evidence="1">SQ_2022a</strain>
    </source>
</reference>
<comment type="caution">
    <text evidence="1">The sequence shown here is derived from an EMBL/GenBank/DDBJ whole genome shotgun (WGS) entry which is preliminary data.</text>
</comment>
<gene>
    <name evidence="1" type="ORF">LOK49_LG10G01541</name>
</gene>
<sequence>MKSILGHRTVTSTLALARWCEQYSGSHGFLRLRKWKFNCDAFDLRQGTGASAFSGSHGPISAKSDGVRPFGVSLIVAGQPYQAELT</sequence>